<dbReference type="Gene3D" id="1.25.10.10">
    <property type="entry name" value="Leucine-rich Repeat Variant"/>
    <property type="match status" value="1"/>
</dbReference>
<evidence type="ECO:0000313" key="2">
    <source>
        <dbReference type="Proteomes" id="UP001165060"/>
    </source>
</evidence>
<proteinExistence type="predicted"/>
<protein>
    <submittedName>
        <fullName evidence="1">Uncharacterized protein</fullName>
    </submittedName>
</protein>
<dbReference type="SUPFAM" id="SSF48371">
    <property type="entry name" value="ARM repeat"/>
    <property type="match status" value="1"/>
</dbReference>
<organism evidence="1 2">
    <name type="scientific">Tetraparma gracilis</name>
    <dbReference type="NCBI Taxonomy" id="2962635"/>
    <lineage>
        <taxon>Eukaryota</taxon>
        <taxon>Sar</taxon>
        <taxon>Stramenopiles</taxon>
        <taxon>Ochrophyta</taxon>
        <taxon>Bolidophyceae</taxon>
        <taxon>Parmales</taxon>
        <taxon>Triparmaceae</taxon>
        <taxon>Tetraparma</taxon>
    </lineage>
</organism>
<gene>
    <name evidence="1" type="ORF">TeGR_g1789</name>
</gene>
<dbReference type="Proteomes" id="UP001165060">
    <property type="component" value="Unassembled WGS sequence"/>
</dbReference>
<dbReference type="InterPro" id="IPR011989">
    <property type="entry name" value="ARM-like"/>
</dbReference>
<dbReference type="EMBL" id="BRYB01000576">
    <property type="protein sequence ID" value="GMI33217.1"/>
    <property type="molecule type" value="Genomic_DNA"/>
</dbReference>
<sequence length="570" mass="62646">MDKDSYLIRGHCLQPPRTWTRTPLRALLKRIDTLSGFPSDPSSPPQRDAHVSAHDTSLPVLAIDDSLPGHLLQLFDALRSVVCVGWAREHLNLGKVSLELVKLIEHSEDRVRLLAVLCCAEIAELHRAGGVPFWLLGDYVRVATQAAAQIATLENAALPAHVAGLVPQAPGATPTAEIARNSTAQVNPPDFFLRRHLQSKVGVLGKALISFSWSEPAEGALVELYRTLLRVPALDPLSWSVVSTDVAVEIMRVFAETSPTSSLLLDLLLRCLVQGNGNRFDTDSGFPPSFWSARSIVRSGGWELTQAIGNRLRDVLRGWGAQSAIGSDVWFIISEVQKVAPAALAHVIPLIDGELESTDPERRRIAAWLLGKMFVSDYTDVLPATYHKWCKGVADVNEKVRMVMARALGAIMMEKVELRISAAVSIAGLPERDFKDRVSTRVKQSVVQVLSGEAGLNVVTGDALKNVVRVARRALGYRLCAVRLLGRALLRDYEVAKVKSTLLEWCKLTEDPVERVRWEMVGALIEILKKKQDLRHYVAAAIASFPANELGWLSRDVQLSVEGVLSRAIK</sequence>
<feature type="non-terminal residue" evidence="1">
    <location>
        <position position="570"/>
    </location>
</feature>
<name>A0ABQ6MTV9_9STRA</name>
<reference evidence="1 2" key="1">
    <citation type="journal article" date="2023" name="Commun. Biol.">
        <title>Genome analysis of Parmales, the sister group of diatoms, reveals the evolutionary specialization of diatoms from phago-mixotrophs to photoautotrophs.</title>
        <authorList>
            <person name="Ban H."/>
            <person name="Sato S."/>
            <person name="Yoshikawa S."/>
            <person name="Yamada K."/>
            <person name="Nakamura Y."/>
            <person name="Ichinomiya M."/>
            <person name="Sato N."/>
            <person name="Blanc-Mathieu R."/>
            <person name="Endo H."/>
            <person name="Kuwata A."/>
            <person name="Ogata H."/>
        </authorList>
    </citation>
    <scope>NUCLEOTIDE SEQUENCE [LARGE SCALE GENOMIC DNA]</scope>
</reference>
<keyword evidence="2" id="KW-1185">Reference proteome</keyword>
<comment type="caution">
    <text evidence="1">The sequence shown here is derived from an EMBL/GenBank/DDBJ whole genome shotgun (WGS) entry which is preliminary data.</text>
</comment>
<evidence type="ECO:0000313" key="1">
    <source>
        <dbReference type="EMBL" id="GMI33217.1"/>
    </source>
</evidence>
<accession>A0ABQ6MTV9</accession>
<dbReference type="InterPro" id="IPR016024">
    <property type="entry name" value="ARM-type_fold"/>
</dbReference>
<dbReference type="Pfam" id="PF20168">
    <property type="entry name" value="PDS5"/>
    <property type="match status" value="1"/>
</dbReference>